<dbReference type="Proteomes" id="UP000289323">
    <property type="component" value="Unassembled WGS sequence"/>
</dbReference>
<name>A0A3S4AJU1_9PEZI</name>
<evidence type="ECO:0000259" key="2">
    <source>
        <dbReference type="PROSITE" id="PS51733"/>
    </source>
</evidence>
<dbReference type="PANTHER" id="PTHR10993:SF7">
    <property type="entry name" value="LIPOYLTRANSFERASE 2, MITOCHONDRIAL-RELATED"/>
    <property type="match status" value="1"/>
</dbReference>
<evidence type="ECO:0000313" key="3">
    <source>
        <dbReference type="EMBL" id="SPQ19136.1"/>
    </source>
</evidence>
<feature type="domain" description="BPL/LPL catalytic" evidence="2">
    <location>
        <begin position="49"/>
        <end position="306"/>
    </location>
</feature>
<protein>
    <submittedName>
        <fullName evidence="3">Bee7793e-7268-499f-a909-71f14a3358c7</fullName>
    </submittedName>
</protein>
<dbReference type="EMBL" id="OUUZ01000001">
    <property type="protein sequence ID" value="SPQ19136.1"/>
    <property type="molecule type" value="Genomic_DNA"/>
</dbReference>
<feature type="compositionally biased region" description="Polar residues" evidence="1">
    <location>
        <begin position="68"/>
        <end position="80"/>
    </location>
</feature>
<dbReference type="PROSITE" id="PS51733">
    <property type="entry name" value="BPL_LPL_CATALYTIC"/>
    <property type="match status" value="1"/>
</dbReference>
<organism evidence="3 4">
    <name type="scientific">Thermothielavioides terrestris</name>
    <dbReference type="NCBI Taxonomy" id="2587410"/>
    <lineage>
        <taxon>Eukaryota</taxon>
        <taxon>Fungi</taxon>
        <taxon>Dikarya</taxon>
        <taxon>Ascomycota</taxon>
        <taxon>Pezizomycotina</taxon>
        <taxon>Sordariomycetes</taxon>
        <taxon>Sordariomycetidae</taxon>
        <taxon>Sordariales</taxon>
        <taxon>Chaetomiaceae</taxon>
        <taxon>Thermothielavioides</taxon>
    </lineage>
</organism>
<dbReference type="InterPro" id="IPR045864">
    <property type="entry name" value="aa-tRNA-synth_II/BPL/LPL"/>
</dbReference>
<dbReference type="SUPFAM" id="SSF55681">
    <property type="entry name" value="Class II aaRS and biotin synthetases"/>
    <property type="match status" value="1"/>
</dbReference>
<dbReference type="Gene3D" id="3.30.930.10">
    <property type="entry name" value="Bira Bifunctional Protein, Domain 2"/>
    <property type="match status" value="1"/>
</dbReference>
<feature type="compositionally biased region" description="Pro residues" evidence="1">
    <location>
        <begin position="88"/>
        <end position="98"/>
    </location>
</feature>
<dbReference type="Pfam" id="PF21948">
    <property type="entry name" value="LplA-B_cat"/>
    <property type="match status" value="1"/>
</dbReference>
<dbReference type="PANTHER" id="PTHR10993">
    <property type="entry name" value="OCTANOYLTRANSFERASE"/>
    <property type="match status" value="1"/>
</dbReference>
<proteinExistence type="predicted"/>
<reference evidence="3 4" key="1">
    <citation type="submission" date="2018-04" db="EMBL/GenBank/DDBJ databases">
        <authorList>
            <person name="Huttner S."/>
            <person name="Dainat J."/>
        </authorList>
    </citation>
    <scope>NUCLEOTIDE SEQUENCE [LARGE SCALE GENOMIC DNA]</scope>
</reference>
<sequence length="386" mass="41439">MGVRLRHLHLPSVHPHYIPYSLASRVQEHFRRQHLDFKDAKPDSSPAPSPPPPTLISFTPAPIFTLGRRQTTPLSPSETARLTAPLRIPAPPPPPPPPHNDRNSTSNNSTDAISLTPKVLHAPRGGLTTYHGPGQVVLWPVLDLRPRAHHHRPPPHRSYTVKCYARLLEETTIAALAAAYGLAGQTTADPGVWVAMRSAPRSPRDTNADADADADDGEQSLAKIAALGVHLRRHVSALGTAVNLAFPPPYTAAAADETTNPWARIVACGLEGRAVTSVAGELGEGAAAEMDARLARAMTAAGQERERCWPSSREGRLATVWAAELARRMGIAGGVEGVGGEEVMGLMEELVRGIDAGSGDGNRDEMAALEEERTYLSRMRDIFAGR</sequence>
<feature type="compositionally biased region" description="Pro residues" evidence="1">
    <location>
        <begin position="45"/>
        <end position="54"/>
    </location>
</feature>
<dbReference type="InterPro" id="IPR004143">
    <property type="entry name" value="BPL_LPL_catalytic"/>
</dbReference>
<evidence type="ECO:0000313" key="4">
    <source>
        <dbReference type="Proteomes" id="UP000289323"/>
    </source>
</evidence>
<feature type="region of interest" description="Disordered" evidence="1">
    <location>
        <begin position="38"/>
        <end position="111"/>
    </location>
</feature>
<dbReference type="AlphaFoldDB" id="A0A3S4AJU1"/>
<accession>A0A3S4AJU1</accession>
<dbReference type="GO" id="GO:0033819">
    <property type="term" value="F:lipoyl(octanoyl) transferase activity"/>
    <property type="evidence" value="ECO:0007669"/>
    <property type="project" value="TreeGrafter"/>
</dbReference>
<dbReference type="GO" id="GO:0009249">
    <property type="term" value="P:protein lipoylation"/>
    <property type="evidence" value="ECO:0007669"/>
    <property type="project" value="TreeGrafter"/>
</dbReference>
<gene>
    <name evidence="3" type="ORF">TT172_LOCUS1555</name>
</gene>
<evidence type="ECO:0000256" key="1">
    <source>
        <dbReference type="SAM" id="MobiDB-lite"/>
    </source>
</evidence>